<feature type="domain" description="NADH:flavin oxidoreductase/NADH oxidase N-terminal" evidence="11">
    <location>
        <begin position="183"/>
        <end position="424"/>
    </location>
</feature>
<dbReference type="GO" id="GO:0046872">
    <property type="term" value="F:metal ion binding"/>
    <property type="evidence" value="ECO:0007669"/>
    <property type="project" value="UniProtKB-KW"/>
</dbReference>
<keyword evidence="6" id="KW-0479">Metal-binding</keyword>
<dbReference type="InterPro" id="IPR006311">
    <property type="entry name" value="TAT_signal"/>
</dbReference>
<dbReference type="Gene3D" id="3.50.50.60">
    <property type="entry name" value="FAD/NAD(P)-binding domain"/>
    <property type="match status" value="1"/>
</dbReference>
<name>A0A7C9JMU7_9BACT</name>
<comment type="caution">
    <text evidence="13">The sequence shown here is derived from an EMBL/GenBank/DDBJ whole genome shotgun (WGS) entry which is preliminary data.</text>
</comment>
<keyword evidence="9" id="KW-0411">Iron-sulfur</keyword>
<dbReference type="PRINTS" id="PR00368">
    <property type="entry name" value="FADPNR"/>
</dbReference>
<dbReference type="Pfam" id="PF00724">
    <property type="entry name" value="Oxidored_FMN"/>
    <property type="match status" value="1"/>
</dbReference>
<evidence type="ECO:0000256" key="7">
    <source>
        <dbReference type="ARBA" id="ARBA00023002"/>
    </source>
</evidence>
<accession>A0A7C9JMU7</accession>
<keyword evidence="7" id="KW-0560">Oxidoreductase</keyword>
<evidence type="ECO:0000256" key="6">
    <source>
        <dbReference type="ARBA" id="ARBA00022723"/>
    </source>
</evidence>
<dbReference type="Gene3D" id="3.20.20.70">
    <property type="entry name" value="Aldolase class I"/>
    <property type="match status" value="1"/>
</dbReference>
<evidence type="ECO:0000256" key="8">
    <source>
        <dbReference type="ARBA" id="ARBA00023004"/>
    </source>
</evidence>
<comment type="cofactor">
    <cofactor evidence="2">
        <name>[4Fe-4S] cluster</name>
        <dbReference type="ChEBI" id="CHEBI:49883"/>
    </cofactor>
</comment>
<organism evidence="13">
    <name type="scientific">Muribaculaceae bacterium Z82</name>
    <dbReference type="NCBI Taxonomy" id="2304548"/>
    <lineage>
        <taxon>Bacteria</taxon>
        <taxon>Pseudomonadati</taxon>
        <taxon>Bacteroidota</taxon>
        <taxon>Bacteroidia</taxon>
        <taxon>Bacteroidales</taxon>
        <taxon>Muribaculaceae</taxon>
    </lineage>
</organism>
<evidence type="ECO:0000259" key="11">
    <source>
        <dbReference type="Pfam" id="PF00724"/>
    </source>
</evidence>
<keyword evidence="4" id="KW-0285">Flavoprotein</keyword>
<keyword evidence="5" id="KW-0288">FMN</keyword>
<dbReference type="GO" id="GO:0016491">
    <property type="term" value="F:oxidoreductase activity"/>
    <property type="evidence" value="ECO:0007669"/>
    <property type="project" value="UniProtKB-KW"/>
</dbReference>
<evidence type="ECO:0000256" key="9">
    <source>
        <dbReference type="ARBA" id="ARBA00023014"/>
    </source>
</evidence>
<dbReference type="Pfam" id="PF07992">
    <property type="entry name" value="Pyr_redox_2"/>
    <property type="match status" value="1"/>
</dbReference>
<evidence type="ECO:0000256" key="10">
    <source>
        <dbReference type="SAM" id="MobiDB-lite"/>
    </source>
</evidence>
<comment type="cofactor">
    <cofactor evidence="1">
        <name>FMN</name>
        <dbReference type="ChEBI" id="CHEBI:58210"/>
    </cofactor>
</comment>
<dbReference type="SUPFAM" id="SSF51905">
    <property type="entry name" value="FAD/NAD(P)-binding domain"/>
    <property type="match status" value="1"/>
</dbReference>
<sequence length="851" mass="89134">METNETPLSASAKTGVSRRGFLGGMAATALGAATLASLSGCGQQAPASSAKGEEETTALASGNASFKEGTYTSTQHTPYATAEVTCTFDGTGLGSASYTVTATSEKDYFPLYAPALEELCETVAAAGKTAGVDAVSGATFCSNAILDGVDACTLQALEVTAPRPEQLNPQQAGWDTFEGTCDKVFSPIKLGAMELPNRVVKSAGSGVWADANKDKLPVAKELYGAMAENGVALNLLAGGNLSGFGILPDSLDKTDGTLDEALTRAAELTDAIHAGGGKVGFQMCFGGLAPSVPDEVINETPVKDLDAFIDRVGTSAERAKTAGFDCIEIKGASADALNGFLTRRVNKREDEYGPQSIENRTRLFVRMIQKIKEVNGDDFPVGALINGVEENDSELGDNELFMTKEEGIEIAKAMEAAGADWIQVRVGAKSGEMNIWAPDVQHIAPNADGLTGYGTVFDYTAHFDGAVDGSRSGFASFLPLVAAIKEQVSVPVGCAACLDLRLGPDYINDAIAQGSIDLVFMNRPLNCDPELVSKIQEGRRQDVRPCMKCMHCHDNIGSNKTVPSSCRMNASSFNSLTDTMPEGMVPTPAEKAREIMVVGAGPAGMEAARVAAERGHSVTLYDSEMSLGGLIPFAKGVKGGHERFDDYLTYMAAQLEKNGVNVQLGTTVDAALVKEQAPDAVVVATGGVRESRFSGSNVLAPRDAFSPAATGDKVAVLGSGVQAIDFAAFLVSQGKQVVILNEGDAATLDKGQSGWFKSYMLPYLRSNGTQIHSNVQIASVDGSGVAFKTAAGLDKTIACDTVVEFYDMQPNTALADELQKVGVEVYTVGDAAEPHNIQRAVTTGNLCARAL</sequence>
<evidence type="ECO:0000256" key="2">
    <source>
        <dbReference type="ARBA" id="ARBA00001966"/>
    </source>
</evidence>
<evidence type="ECO:0000256" key="3">
    <source>
        <dbReference type="ARBA" id="ARBA00011048"/>
    </source>
</evidence>
<dbReference type="PANTHER" id="PTHR42917">
    <property type="entry name" value="2,4-DIENOYL-COA REDUCTASE"/>
    <property type="match status" value="1"/>
</dbReference>
<evidence type="ECO:0000256" key="4">
    <source>
        <dbReference type="ARBA" id="ARBA00022630"/>
    </source>
</evidence>
<dbReference type="InterPro" id="IPR023753">
    <property type="entry name" value="FAD/NAD-binding_dom"/>
</dbReference>
<evidence type="ECO:0000256" key="1">
    <source>
        <dbReference type="ARBA" id="ARBA00001917"/>
    </source>
</evidence>
<evidence type="ECO:0000313" key="13">
    <source>
        <dbReference type="EMBL" id="NBI34158.1"/>
    </source>
</evidence>
<dbReference type="InterPro" id="IPR036188">
    <property type="entry name" value="FAD/NAD-bd_sf"/>
</dbReference>
<keyword evidence="8" id="KW-0408">Iron</keyword>
<feature type="region of interest" description="Disordered" evidence="10">
    <location>
        <begin position="44"/>
        <end position="63"/>
    </location>
</feature>
<dbReference type="PROSITE" id="PS51318">
    <property type="entry name" value="TAT"/>
    <property type="match status" value="1"/>
</dbReference>
<dbReference type="PANTHER" id="PTHR42917:SF2">
    <property type="entry name" value="2,4-DIENOYL-COA REDUCTASE [(2E)-ENOYL-COA-PRODUCING]"/>
    <property type="match status" value="1"/>
</dbReference>
<evidence type="ECO:0000256" key="5">
    <source>
        <dbReference type="ARBA" id="ARBA00022643"/>
    </source>
</evidence>
<dbReference type="InterPro" id="IPR013785">
    <property type="entry name" value="Aldolase_TIM"/>
</dbReference>
<dbReference type="GO" id="GO:0010181">
    <property type="term" value="F:FMN binding"/>
    <property type="evidence" value="ECO:0007669"/>
    <property type="project" value="InterPro"/>
</dbReference>
<dbReference type="InterPro" id="IPR001155">
    <property type="entry name" value="OxRdtase_FMN_N"/>
</dbReference>
<gene>
    <name evidence="13" type="ORF">D1639_03755</name>
</gene>
<proteinExistence type="inferred from homology"/>
<dbReference type="EMBL" id="QWKH01000016">
    <property type="protein sequence ID" value="NBI34158.1"/>
    <property type="molecule type" value="Genomic_DNA"/>
</dbReference>
<dbReference type="InterPro" id="IPR051793">
    <property type="entry name" value="NADH:flavin_oxidoreductase"/>
</dbReference>
<comment type="similarity">
    <text evidence="3">In the N-terminal section; belongs to the NADH:flavin oxidoreductase/NADH oxidase family.</text>
</comment>
<dbReference type="GO" id="GO:0051536">
    <property type="term" value="F:iron-sulfur cluster binding"/>
    <property type="evidence" value="ECO:0007669"/>
    <property type="project" value="UniProtKB-KW"/>
</dbReference>
<evidence type="ECO:0000259" key="12">
    <source>
        <dbReference type="Pfam" id="PF07992"/>
    </source>
</evidence>
<dbReference type="Gene3D" id="3.40.50.720">
    <property type="entry name" value="NAD(P)-binding Rossmann-like Domain"/>
    <property type="match status" value="1"/>
</dbReference>
<dbReference type="SUPFAM" id="SSF51395">
    <property type="entry name" value="FMN-linked oxidoreductases"/>
    <property type="match status" value="1"/>
</dbReference>
<reference evidence="13" key="1">
    <citation type="submission" date="2018-08" db="EMBL/GenBank/DDBJ databases">
        <title>Murine metabolic-syndrome-specific gut microbial biobank.</title>
        <authorList>
            <person name="Liu C."/>
        </authorList>
    </citation>
    <scope>NUCLEOTIDE SEQUENCE [LARGE SCALE GENOMIC DNA]</scope>
    <source>
        <strain evidence="13">Z82</strain>
    </source>
</reference>
<feature type="domain" description="FAD/NAD(P)-binding" evidence="12">
    <location>
        <begin position="594"/>
        <end position="825"/>
    </location>
</feature>
<protein>
    <submittedName>
        <fullName evidence="13">FMN-binding protein</fullName>
    </submittedName>
</protein>
<dbReference type="AlphaFoldDB" id="A0A7C9JMU7"/>